<dbReference type="VEuPathDB" id="VectorBase:ISCW007211"/>
<dbReference type="GO" id="GO:0005524">
    <property type="term" value="F:ATP binding"/>
    <property type="evidence" value="ECO:0007669"/>
    <property type="project" value="UniProtKB-KW"/>
</dbReference>
<dbReference type="SUPFAM" id="SSF56112">
    <property type="entry name" value="Protein kinase-like (PK-like)"/>
    <property type="match status" value="1"/>
</dbReference>
<dbReference type="EMBL" id="ABJB010849606">
    <property type="status" value="NOT_ANNOTATED_CDS"/>
    <property type="molecule type" value="Genomic_DNA"/>
</dbReference>
<dbReference type="EMBL" id="ABJB010803122">
    <property type="status" value="NOT_ANNOTATED_CDS"/>
    <property type="molecule type" value="Genomic_DNA"/>
</dbReference>
<protein>
    <submittedName>
        <fullName evidence="6 7">Uncharacterized protein</fullName>
    </submittedName>
</protein>
<organism>
    <name type="scientific">Ixodes scapularis</name>
    <name type="common">Black-legged tick</name>
    <name type="synonym">Deer tick</name>
    <dbReference type="NCBI Taxonomy" id="6945"/>
    <lineage>
        <taxon>Eukaryota</taxon>
        <taxon>Metazoa</taxon>
        <taxon>Ecdysozoa</taxon>
        <taxon>Arthropoda</taxon>
        <taxon>Chelicerata</taxon>
        <taxon>Arachnida</taxon>
        <taxon>Acari</taxon>
        <taxon>Parasitiformes</taxon>
        <taxon>Ixodida</taxon>
        <taxon>Ixodoidea</taxon>
        <taxon>Ixodidae</taxon>
        <taxon>Ixodinae</taxon>
        <taxon>Ixodes</taxon>
    </lineage>
</organism>
<dbReference type="EMBL" id="ABJB011137300">
    <property type="status" value="NOT_ANNOTATED_CDS"/>
    <property type="molecule type" value="Genomic_DNA"/>
</dbReference>
<accession>B7PST1</accession>
<dbReference type="VEuPathDB" id="VectorBase:ISCP_020209"/>
<keyword evidence="2" id="KW-0808">Transferase</keyword>
<dbReference type="VEuPathDB" id="VectorBase:ISCI007211"/>
<dbReference type="AlphaFoldDB" id="B7PST1"/>
<dbReference type="GO" id="GO:0004674">
    <property type="term" value="F:protein serine/threonine kinase activity"/>
    <property type="evidence" value="ECO:0007669"/>
    <property type="project" value="UniProtKB-KW"/>
</dbReference>
<reference evidence="6 8" key="1">
    <citation type="submission" date="2008-03" db="EMBL/GenBank/DDBJ databases">
        <title>Annotation of Ixodes scapularis.</title>
        <authorList>
            <consortium name="Ixodes scapularis Genome Project Consortium"/>
            <person name="Caler E."/>
            <person name="Hannick L.I."/>
            <person name="Bidwell S."/>
            <person name="Joardar V."/>
            <person name="Thiagarajan M."/>
            <person name="Amedeo P."/>
            <person name="Galinsky K.J."/>
            <person name="Schobel S."/>
            <person name="Inman J."/>
            <person name="Hostetler J."/>
            <person name="Miller J."/>
            <person name="Hammond M."/>
            <person name="Megy K."/>
            <person name="Lawson D."/>
            <person name="Kodira C."/>
            <person name="Sutton G."/>
            <person name="Meyer J."/>
            <person name="Hill C.A."/>
            <person name="Birren B."/>
            <person name="Nene V."/>
            <person name="Collins F."/>
            <person name="Alarcon-Chaidez F."/>
            <person name="Wikel S."/>
            <person name="Strausberg R."/>
        </authorList>
    </citation>
    <scope>NUCLEOTIDE SEQUENCE [LARGE SCALE GENOMIC DNA]</scope>
    <source>
        <strain evidence="8">Wikel</strain>
        <strain evidence="6">Wikel colony</strain>
    </source>
</reference>
<dbReference type="EMBL" id="ABJB010498477">
    <property type="status" value="NOT_ANNOTATED_CDS"/>
    <property type="molecule type" value="Genomic_DNA"/>
</dbReference>
<evidence type="ECO:0000313" key="7">
    <source>
        <dbReference type="EnsemblMetazoa" id="ISCW007211-PA"/>
    </source>
</evidence>
<keyword evidence="8" id="KW-1185">Reference proteome</keyword>
<evidence type="ECO:0000256" key="5">
    <source>
        <dbReference type="ARBA" id="ARBA00022840"/>
    </source>
</evidence>
<keyword evidence="4" id="KW-0418">Kinase</keyword>
<evidence type="ECO:0000256" key="1">
    <source>
        <dbReference type="ARBA" id="ARBA00022527"/>
    </source>
</evidence>
<reference evidence="7" key="2">
    <citation type="submission" date="2020-05" db="UniProtKB">
        <authorList>
            <consortium name="EnsemblMetazoa"/>
        </authorList>
    </citation>
    <scope>IDENTIFICATION</scope>
    <source>
        <strain evidence="7">wikel</strain>
    </source>
</reference>
<dbReference type="HOGENOM" id="CLU_1798578_0_0_1"/>
<evidence type="ECO:0000256" key="4">
    <source>
        <dbReference type="ARBA" id="ARBA00022777"/>
    </source>
</evidence>
<keyword evidence="1" id="KW-0723">Serine/threonine-protein kinase</keyword>
<name>B7PST1_IXOSC</name>
<dbReference type="PANTHER" id="PTHR22974:SF21">
    <property type="entry name" value="DUAL SPECIFICITY PROTEIN KINASE TTK"/>
    <property type="match status" value="1"/>
</dbReference>
<keyword evidence="3" id="KW-0547">Nucleotide-binding</keyword>
<evidence type="ECO:0000313" key="6">
    <source>
        <dbReference type="EMBL" id="EEC09653.1"/>
    </source>
</evidence>
<dbReference type="EnsemblMetazoa" id="ISCW007211-RA">
    <property type="protein sequence ID" value="ISCW007211-PA"/>
    <property type="gene ID" value="ISCW007211"/>
</dbReference>
<dbReference type="Gene3D" id="1.10.510.10">
    <property type="entry name" value="Transferase(Phosphotransferase) domain 1"/>
    <property type="match status" value="1"/>
</dbReference>
<dbReference type="OrthoDB" id="20524at2759"/>
<dbReference type="Proteomes" id="UP000001555">
    <property type="component" value="Unassembled WGS sequence"/>
</dbReference>
<dbReference type="InParanoid" id="B7PST1"/>
<dbReference type="EMBL" id="ABJB010222029">
    <property type="status" value="NOT_ANNOTATED_CDS"/>
    <property type="molecule type" value="Genomic_DNA"/>
</dbReference>
<gene>
    <name evidence="6" type="ORF">IscW_ISCW007211</name>
</gene>
<dbReference type="EMBL" id="ABJB011027341">
    <property type="status" value="NOT_ANNOTATED_CDS"/>
    <property type="molecule type" value="Genomic_DNA"/>
</dbReference>
<dbReference type="InterPro" id="IPR011009">
    <property type="entry name" value="Kinase-like_dom_sf"/>
</dbReference>
<proteinExistence type="predicted"/>
<evidence type="ECO:0000256" key="3">
    <source>
        <dbReference type="ARBA" id="ARBA00022741"/>
    </source>
</evidence>
<sequence length="144" mass="16599">MLVMEAGDNDLASVIRSATEKEPMNLLAIKFYWSEMLQAMGTLNFMSPESIARMPGNGTGDCGLKRCLRRNPRERPTISELLQHPFLTEDRALLKPQRNDKLQTMFSEIENMSPDSVKKVNEVVWNCHLFPTFRDNIFVQHWQG</sequence>
<dbReference type="EMBL" id="DS780411">
    <property type="protein sequence ID" value="EEC09653.1"/>
    <property type="molecule type" value="Genomic_DNA"/>
</dbReference>
<evidence type="ECO:0000256" key="2">
    <source>
        <dbReference type="ARBA" id="ARBA00022679"/>
    </source>
</evidence>
<evidence type="ECO:0000313" key="8">
    <source>
        <dbReference type="Proteomes" id="UP000001555"/>
    </source>
</evidence>
<dbReference type="PaxDb" id="6945-B7PST1"/>
<dbReference type="PANTHER" id="PTHR22974">
    <property type="entry name" value="MIXED LINEAGE PROTEIN KINASE"/>
    <property type="match status" value="1"/>
</dbReference>
<keyword evidence="5" id="KW-0067">ATP-binding</keyword>